<dbReference type="Proteomes" id="UP001596435">
    <property type="component" value="Unassembled WGS sequence"/>
</dbReference>
<dbReference type="SUPFAM" id="SSF140459">
    <property type="entry name" value="PE/PPE dimer-like"/>
    <property type="match status" value="1"/>
</dbReference>
<organism evidence="4 5">
    <name type="scientific">Kitasatospora paranensis</name>
    <dbReference type="NCBI Taxonomy" id="258053"/>
    <lineage>
        <taxon>Bacteria</taxon>
        <taxon>Bacillati</taxon>
        <taxon>Actinomycetota</taxon>
        <taxon>Actinomycetes</taxon>
        <taxon>Kitasatosporales</taxon>
        <taxon>Streptomycetaceae</taxon>
        <taxon>Kitasatospora</taxon>
    </lineage>
</organism>
<dbReference type="EMBL" id="JBHTAJ010000031">
    <property type="protein sequence ID" value="MFC7181409.1"/>
    <property type="molecule type" value="Genomic_DNA"/>
</dbReference>
<reference evidence="5" key="1">
    <citation type="journal article" date="2019" name="Int. J. Syst. Evol. Microbiol.">
        <title>The Global Catalogue of Microorganisms (GCM) 10K type strain sequencing project: providing services to taxonomists for standard genome sequencing and annotation.</title>
        <authorList>
            <consortium name="The Broad Institute Genomics Platform"/>
            <consortium name="The Broad Institute Genome Sequencing Center for Infectious Disease"/>
            <person name="Wu L."/>
            <person name="Ma J."/>
        </authorList>
    </citation>
    <scope>NUCLEOTIDE SEQUENCE [LARGE SCALE GENOMIC DNA]</scope>
    <source>
        <strain evidence="5">CGMCC 1.12859</strain>
    </source>
</reference>
<comment type="similarity">
    <text evidence="1">Belongs to the mycobacterial PPE family.</text>
</comment>
<feature type="compositionally biased region" description="Low complexity" evidence="2">
    <location>
        <begin position="206"/>
        <end position="224"/>
    </location>
</feature>
<accession>A0ABW2FZB1</accession>
<dbReference type="Gene3D" id="1.20.1260.20">
    <property type="entry name" value="PPE superfamily"/>
    <property type="match status" value="1"/>
</dbReference>
<evidence type="ECO:0000313" key="5">
    <source>
        <dbReference type="Proteomes" id="UP001596435"/>
    </source>
</evidence>
<dbReference type="RefSeq" id="WP_345706084.1">
    <property type="nucleotide sequence ID" value="NZ_BAABKV010000001.1"/>
</dbReference>
<feature type="compositionally biased region" description="Gly residues" evidence="2">
    <location>
        <begin position="268"/>
        <end position="304"/>
    </location>
</feature>
<protein>
    <submittedName>
        <fullName evidence="4">PPE domain-containing protein</fullName>
    </submittedName>
</protein>
<name>A0ABW2FZB1_9ACTN</name>
<dbReference type="Pfam" id="PF00823">
    <property type="entry name" value="PPE"/>
    <property type="match status" value="1"/>
</dbReference>
<evidence type="ECO:0000259" key="3">
    <source>
        <dbReference type="Pfam" id="PF00823"/>
    </source>
</evidence>
<gene>
    <name evidence="4" type="ORF">ACFQMG_17800</name>
</gene>
<feature type="compositionally biased region" description="Polar residues" evidence="2">
    <location>
        <begin position="225"/>
        <end position="234"/>
    </location>
</feature>
<dbReference type="InterPro" id="IPR000030">
    <property type="entry name" value="PPE_dom"/>
</dbReference>
<feature type="region of interest" description="Disordered" evidence="2">
    <location>
        <begin position="206"/>
        <end position="452"/>
    </location>
</feature>
<evidence type="ECO:0000313" key="4">
    <source>
        <dbReference type="EMBL" id="MFC7181409.1"/>
    </source>
</evidence>
<dbReference type="InterPro" id="IPR038332">
    <property type="entry name" value="PPE_sf"/>
</dbReference>
<feature type="compositionally biased region" description="Gly residues" evidence="2">
    <location>
        <begin position="388"/>
        <end position="417"/>
    </location>
</feature>
<feature type="compositionally biased region" description="Gly residues" evidence="2">
    <location>
        <begin position="312"/>
        <end position="380"/>
    </location>
</feature>
<keyword evidence="5" id="KW-1185">Reference proteome</keyword>
<proteinExistence type="inferred from homology"/>
<sequence length="452" mass="43683">MSDAGGITNFNSFSHGQMRSMVEGMDSGSVMAASDPWRRASDSLKQIRTALNTASADATSSWEGTTSDAFYTKMSGLANSVNSAASYANDAAVAMQMMAEAIDAAKQDMPEEPSFLDKLGDGISDAAKSTVGVTDEDTRTTVTEEKKAQAVAVMQTLSLKYRAATQFLKPPPAGFIDEDYRDLPASDSGGASALAGLIMGGGMGFASAQGSTGASSSTRASAQSPRQTSVTSPKVSPAPKTDSGITGGTANPAPNPKAPSGSATGIDGIAGGGRAGGSAGAGGPGGTGVISGGGSGRGGSGLSGTGTFDGLPIGGSAGGSGAGRGAGGGLGSGTTGRGGSAFGSSGMGESGAAGGGRGAGGRSGSLTRRGGGVVGEAGEGGSRRGAFTEGGSGLGRGRGGSGQGAAGQGHGMPGAGQAGKKDKKKGKDRPDYLVEDEETWVSGDHVNPNVVE</sequence>
<evidence type="ECO:0000256" key="1">
    <source>
        <dbReference type="ARBA" id="ARBA00010652"/>
    </source>
</evidence>
<comment type="caution">
    <text evidence="4">The sequence shown here is derived from an EMBL/GenBank/DDBJ whole genome shotgun (WGS) entry which is preliminary data.</text>
</comment>
<evidence type="ECO:0000256" key="2">
    <source>
        <dbReference type="SAM" id="MobiDB-lite"/>
    </source>
</evidence>
<feature type="domain" description="PPE" evidence="3">
    <location>
        <begin position="20"/>
        <end position="156"/>
    </location>
</feature>